<feature type="non-terminal residue" evidence="1">
    <location>
        <position position="202"/>
    </location>
</feature>
<dbReference type="EMBL" id="JABANM010022312">
    <property type="protein sequence ID" value="KAF4719810.1"/>
    <property type="molecule type" value="Genomic_DNA"/>
</dbReference>
<organism evidence="1 2">
    <name type="scientific">Perkinsus olseni</name>
    <name type="common">Perkinsus atlanticus</name>
    <dbReference type="NCBI Taxonomy" id="32597"/>
    <lineage>
        <taxon>Eukaryota</taxon>
        <taxon>Sar</taxon>
        <taxon>Alveolata</taxon>
        <taxon>Perkinsozoa</taxon>
        <taxon>Perkinsea</taxon>
        <taxon>Perkinsida</taxon>
        <taxon>Perkinsidae</taxon>
        <taxon>Perkinsus</taxon>
    </lineage>
</organism>
<reference evidence="1 2" key="1">
    <citation type="submission" date="2020-04" db="EMBL/GenBank/DDBJ databases">
        <title>Perkinsus olseni comparative genomics.</title>
        <authorList>
            <person name="Bogema D.R."/>
        </authorList>
    </citation>
    <scope>NUCLEOTIDE SEQUENCE [LARGE SCALE GENOMIC DNA]</scope>
    <source>
        <strain evidence="1">ATCC PRA-205</strain>
    </source>
</reference>
<name>A0A7J6RJ83_PEROL</name>
<comment type="caution">
    <text evidence="1">The sequence shown here is derived from an EMBL/GenBank/DDBJ whole genome shotgun (WGS) entry which is preliminary data.</text>
</comment>
<dbReference type="AlphaFoldDB" id="A0A7J6RJ83"/>
<protein>
    <submittedName>
        <fullName evidence="1">Uncharacterized protein</fullName>
    </submittedName>
</protein>
<sequence>MPHRRSAQSRKERHYKNDYQRCPMARRRSPPSPWLQRLLVILATWQLDTPIVDGTGLPSVSQWHKVLPNRVGAHAHKHLASILKQSVTTWTEQANTRRFWESFIGSPPSRQATMGPSWQQAGIEALADNVRQKWIQYLSSEGWATTEALETRASARSPLYPVLMETLLRVTSPVADSERYVNWSNLRRHGVYLMADFPTTKT</sequence>
<accession>A0A7J6RJ83</accession>
<dbReference type="Proteomes" id="UP000574390">
    <property type="component" value="Unassembled WGS sequence"/>
</dbReference>
<proteinExistence type="predicted"/>
<evidence type="ECO:0000313" key="1">
    <source>
        <dbReference type="EMBL" id="KAF4719810.1"/>
    </source>
</evidence>
<evidence type="ECO:0000313" key="2">
    <source>
        <dbReference type="Proteomes" id="UP000574390"/>
    </source>
</evidence>
<gene>
    <name evidence="1" type="ORF">FOZ62_004504</name>
</gene>